<keyword evidence="1" id="KW-1133">Transmembrane helix</keyword>
<reference evidence="4" key="1">
    <citation type="journal article" date="2019" name="Int. J. Syst. Evol. Microbiol.">
        <title>The Global Catalogue of Microorganisms (GCM) 10K type strain sequencing project: providing services to taxonomists for standard genome sequencing and annotation.</title>
        <authorList>
            <consortium name="The Broad Institute Genomics Platform"/>
            <consortium name="The Broad Institute Genome Sequencing Center for Infectious Disease"/>
            <person name="Wu L."/>
            <person name="Ma J."/>
        </authorList>
    </citation>
    <scope>NUCLEOTIDE SEQUENCE [LARGE SCALE GENOMIC DNA]</scope>
    <source>
        <strain evidence="4">NBRC 108565</strain>
    </source>
</reference>
<evidence type="ECO:0000259" key="2">
    <source>
        <dbReference type="Pfam" id="PF04892"/>
    </source>
</evidence>
<dbReference type="EMBL" id="AP027729">
    <property type="protein sequence ID" value="BDZ42260.1"/>
    <property type="molecule type" value="Genomic_DNA"/>
</dbReference>
<feature type="transmembrane region" description="Helical" evidence="1">
    <location>
        <begin position="74"/>
        <end position="93"/>
    </location>
</feature>
<protein>
    <recommendedName>
        <fullName evidence="2">VanZ-like domain-containing protein</fullName>
    </recommendedName>
</protein>
<evidence type="ECO:0000313" key="4">
    <source>
        <dbReference type="Proteomes" id="UP001321475"/>
    </source>
</evidence>
<gene>
    <name evidence="3" type="ORF">GCM10025865_15590</name>
</gene>
<keyword evidence="1" id="KW-0472">Membrane</keyword>
<feature type="transmembrane region" description="Helical" evidence="1">
    <location>
        <begin position="132"/>
        <end position="152"/>
    </location>
</feature>
<evidence type="ECO:0000313" key="3">
    <source>
        <dbReference type="EMBL" id="BDZ42260.1"/>
    </source>
</evidence>
<feature type="domain" description="VanZ-like" evidence="2">
    <location>
        <begin position="30"/>
        <end position="149"/>
    </location>
</feature>
<evidence type="ECO:0000256" key="1">
    <source>
        <dbReference type="SAM" id="Phobius"/>
    </source>
</evidence>
<name>A0ABM8G2G6_9CELL</name>
<proteinExistence type="predicted"/>
<dbReference type="PANTHER" id="PTHR36834:SF1">
    <property type="entry name" value="INTEGRAL MEMBRANE PROTEIN"/>
    <property type="match status" value="1"/>
</dbReference>
<dbReference type="InterPro" id="IPR053150">
    <property type="entry name" value="Teicoplanin_resist-assoc"/>
</dbReference>
<keyword evidence="1" id="KW-0812">Transmembrane</keyword>
<organism evidence="3 4">
    <name type="scientific">Paraoerskovia sediminicola</name>
    <dbReference type="NCBI Taxonomy" id="1138587"/>
    <lineage>
        <taxon>Bacteria</taxon>
        <taxon>Bacillati</taxon>
        <taxon>Actinomycetota</taxon>
        <taxon>Actinomycetes</taxon>
        <taxon>Micrococcales</taxon>
        <taxon>Cellulomonadaceae</taxon>
        <taxon>Paraoerskovia</taxon>
    </lineage>
</organism>
<sequence length="158" mass="16640">MTTGRATRVPEREPDRRRAAPVVLRVVAGVYLAAVLVVTLWPTPQESPAPGWARAVLDAAARVGVPLTYDVLEVVSNVVMFVPFGVLGVLLVRDGRPVRVVALVVVVAAALSTAIETAQTQIPGRVPTVQDVVLNTAGALLGALVAVVLLVLRDRRAT</sequence>
<feature type="transmembrane region" description="Helical" evidence="1">
    <location>
        <begin position="22"/>
        <end position="41"/>
    </location>
</feature>
<dbReference type="PANTHER" id="PTHR36834">
    <property type="entry name" value="MEMBRANE PROTEIN-RELATED"/>
    <property type="match status" value="1"/>
</dbReference>
<keyword evidence="4" id="KW-1185">Reference proteome</keyword>
<dbReference type="Proteomes" id="UP001321475">
    <property type="component" value="Chromosome"/>
</dbReference>
<accession>A0ABM8G2G6</accession>
<dbReference type="InterPro" id="IPR006976">
    <property type="entry name" value="VanZ-like"/>
</dbReference>
<feature type="transmembrane region" description="Helical" evidence="1">
    <location>
        <begin position="100"/>
        <end position="120"/>
    </location>
</feature>
<dbReference type="Pfam" id="PF04892">
    <property type="entry name" value="VanZ"/>
    <property type="match status" value="1"/>
</dbReference>
<dbReference type="RefSeq" id="WP_286219253.1">
    <property type="nucleotide sequence ID" value="NZ_AP027729.1"/>
</dbReference>
<dbReference type="NCBIfam" id="NF037970">
    <property type="entry name" value="vanZ_1"/>
    <property type="match status" value="1"/>
</dbReference>